<name>N2A8L8_9FIRM</name>
<dbReference type="AlphaFoldDB" id="N2A8L8"/>
<proteinExistence type="predicted"/>
<dbReference type="InterPro" id="IPR036412">
    <property type="entry name" value="HAD-like_sf"/>
</dbReference>
<dbReference type="SUPFAM" id="SSF56784">
    <property type="entry name" value="HAD-like"/>
    <property type="match status" value="1"/>
</dbReference>
<dbReference type="eggNOG" id="COG5610">
    <property type="taxonomic scope" value="Bacteria"/>
</dbReference>
<dbReference type="PATRIC" id="fig|1235802.3.peg.2907"/>
<dbReference type="Proteomes" id="UP000012589">
    <property type="component" value="Unassembled WGS sequence"/>
</dbReference>
<evidence type="ECO:0000313" key="1">
    <source>
        <dbReference type="EMBL" id="EMZ25737.1"/>
    </source>
</evidence>
<gene>
    <name evidence="1" type="ORF">C823_02753</name>
</gene>
<keyword evidence="2" id="KW-1185">Reference proteome</keyword>
<dbReference type="OrthoDB" id="9816564at2"/>
<dbReference type="EMBL" id="AQFT01000087">
    <property type="protein sequence ID" value="EMZ25737.1"/>
    <property type="molecule type" value="Genomic_DNA"/>
</dbReference>
<accession>N2A8L8</accession>
<comment type="caution">
    <text evidence="1">The sequence shown here is derived from an EMBL/GenBank/DDBJ whole genome shotgun (WGS) entry which is preliminary data.</text>
</comment>
<protein>
    <recommendedName>
        <fullName evidence="3">HAD hydrolase, family IA</fullName>
    </recommendedName>
</protein>
<dbReference type="HOGENOM" id="CLU_017953_1_0_9"/>
<evidence type="ECO:0008006" key="3">
    <source>
        <dbReference type="Google" id="ProtNLM"/>
    </source>
</evidence>
<dbReference type="Gene3D" id="3.40.50.1000">
    <property type="entry name" value="HAD superfamily/HAD-like"/>
    <property type="match status" value="1"/>
</dbReference>
<dbReference type="Gene3D" id="1.10.150.400">
    <property type="match status" value="1"/>
</dbReference>
<evidence type="ECO:0000313" key="2">
    <source>
        <dbReference type="Proteomes" id="UP000012589"/>
    </source>
</evidence>
<dbReference type="InterPro" id="IPR023214">
    <property type="entry name" value="HAD_sf"/>
</dbReference>
<sequence length="706" mass="82348">MDYRVEKLINRLIYKKVAVYGTGIHAKRVIEALGSCQIVGVLDGAVSFGEYAGNKIISTDEMILLHPQAVIAAAQLSSTLAIYYRIHLICREHQIALLDVWGNDLLRLMDDLEKQKENVFSKNLVWLQREIDRHEIISFDVFDTVIMRNTLYPMDVFDIMEEKVKEQGICVTDFGKTRALAEQSVDCISPNIYQIYDAFQKRQKISDLQKRVLLDMELQIERQVLIVRDDIVKAVHYAIQKGKKVYFISDMYLPKELLSEILYSMGVEGYQDLLVSCDYHQTKYTRLYKLFMDKYPARSYLHIGDNLEADGFCAKAHGMDVYVIPSALELLRVSSYRELLKYVHTLNERSMLGMLIARIFRSPFALFQSDGRPFINHIQDIAYLYFAPLITKLLIWLIKEAERGDYDKILFSARDGFFIRKLYSFAKEELHMDKLPQEVYFYASRMLCALAGMQNEADLAWMLSAPFDSSWQEVLAERFDLKKEELMNKNSQAYASIEEYAVAHKEIIYAHSKEVRKNYEKYMQQLGLKSGEKYAFFDFVSCGTCQYFLSRNVSFSLEGLYCGYYDSVTGGKRNVPIKALFVNKNYFKKETFFFKHYLIYETVMTSKEASVRNMDACGRPIFANETRNMHQLEVIDQVQEEIFKYVKQFITALYVRDSVISPEYVDRIFALLAQKYTNENCDDLDYMELVDDFGNNILKLTRDQMQ</sequence>
<organism evidence="1 2">
    <name type="scientific">Eubacterium plexicaudatum ASF492</name>
    <dbReference type="NCBI Taxonomy" id="1235802"/>
    <lineage>
        <taxon>Bacteria</taxon>
        <taxon>Bacillati</taxon>
        <taxon>Bacillota</taxon>
        <taxon>Clostridia</taxon>
        <taxon>Eubacteriales</taxon>
        <taxon>Eubacteriaceae</taxon>
        <taxon>Eubacterium</taxon>
    </lineage>
</organism>
<reference evidence="1 2" key="1">
    <citation type="journal article" date="2014" name="Genome Announc.">
        <title>Draft genome sequences of the altered schaedler flora, a defined bacterial community from gnotobiotic mice.</title>
        <authorList>
            <person name="Wannemuehler M.J."/>
            <person name="Overstreet A.M."/>
            <person name="Ward D.V."/>
            <person name="Phillips G.J."/>
        </authorList>
    </citation>
    <scope>NUCLEOTIDE SEQUENCE [LARGE SCALE GENOMIC DNA]</scope>
    <source>
        <strain evidence="1 2">ASF492</strain>
    </source>
</reference>
<dbReference type="STRING" id="1235802.C823_02753"/>